<dbReference type="InterPro" id="IPR013785">
    <property type="entry name" value="Aldolase_TIM"/>
</dbReference>
<feature type="region of interest" description="Disordered" evidence="5">
    <location>
        <begin position="266"/>
        <end position="298"/>
    </location>
</feature>
<dbReference type="PANTHER" id="PTHR11228">
    <property type="entry name" value="RADICAL SAM DOMAIN PROTEIN"/>
    <property type="match status" value="1"/>
</dbReference>
<dbReference type="Proteomes" id="UP000606194">
    <property type="component" value="Unassembled WGS sequence"/>
</dbReference>
<keyword evidence="8" id="KW-1185">Reference proteome</keyword>
<reference evidence="7" key="1">
    <citation type="journal article" date="2014" name="Int. J. Syst. Evol. Microbiol.">
        <title>Complete genome sequence of Corynebacterium casei LMG S-19264T (=DSM 44701T), isolated from a smear-ripened cheese.</title>
        <authorList>
            <consortium name="US DOE Joint Genome Institute (JGI-PGF)"/>
            <person name="Walter F."/>
            <person name="Albersmeier A."/>
            <person name="Kalinowski J."/>
            <person name="Ruckert C."/>
        </authorList>
    </citation>
    <scope>NUCLEOTIDE SEQUENCE</scope>
    <source>
        <strain evidence="7">JCM 4386</strain>
    </source>
</reference>
<dbReference type="GO" id="GO:0046872">
    <property type="term" value="F:metal ion binding"/>
    <property type="evidence" value="ECO:0007669"/>
    <property type="project" value="UniProtKB-KW"/>
</dbReference>
<feature type="compositionally biased region" description="Low complexity" evidence="5">
    <location>
        <begin position="266"/>
        <end position="277"/>
    </location>
</feature>
<reference evidence="7" key="2">
    <citation type="submission" date="2020-09" db="EMBL/GenBank/DDBJ databases">
        <authorList>
            <person name="Sun Q."/>
            <person name="Ohkuma M."/>
        </authorList>
    </citation>
    <scope>NUCLEOTIDE SEQUENCE</scope>
    <source>
        <strain evidence="7">JCM 4386</strain>
    </source>
</reference>
<dbReference type="GO" id="GO:0003824">
    <property type="term" value="F:catalytic activity"/>
    <property type="evidence" value="ECO:0007669"/>
    <property type="project" value="InterPro"/>
</dbReference>
<gene>
    <name evidence="7" type="ORF">GCM10010269_20080</name>
</gene>
<dbReference type="CDD" id="cd21109">
    <property type="entry name" value="SPASM"/>
    <property type="match status" value="1"/>
</dbReference>
<proteinExistence type="predicted"/>
<keyword evidence="4" id="KW-0411">Iron-sulfur</keyword>
<dbReference type="SFLD" id="SFLDF00365">
    <property type="entry name" value="thuricin_CD_(TrnCD-like)"/>
    <property type="match status" value="1"/>
</dbReference>
<dbReference type="InterPro" id="IPR007197">
    <property type="entry name" value="rSAM"/>
</dbReference>
<dbReference type="SFLD" id="SFLDG01386">
    <property type="entry name" value="main_SPASM_domain-containing"/>
    <property type="match status" value="1"/>
</dbReference>
<dbReference type="Gene3D" id="3.20.20.70">
    <property type="entry name" value="Aldolase class I"/>
    <property type="match status" value="1"/>
</dbReference>
<dbReference type="Pfam" id="PF13186">
    <property type="entry name" value="SPASM"/>
    <property type="match status" value="1"/>
</dbReference>
<dbReference type="SFLD" id="SFLDS00029">
    <property type="entry name" value="Radical_SAM"/>
    <property type="match status" value="1"/>
</dbReference>
<dbReference type="SFLD" id="SFLDG01067">
    <property type="entry name" value="SPASM/twitch_domain_containing"/>
    <property type="match status" value="1"/>
</dbReference>
<protein>
    <recommendedName>
        <fullName evidence="6">Radical SAM core domain-containing protein</fullName>
    </recommendedName>
</protein>
<dbReference type="CDD" id="cd01335">
    <property type="entry name" value="Radical_SAM"/>
    <property type="match status" value="1"/>
</dbReference>
<evidence type="ECO:0000256" key="3">
    <source>
        <dbReference type="ARBA" id="ARBA00023004"/>
    </source>
</evidence>
<dbReference type="AlphaFoldDB" id="A0A918L257"/>
<feature type="domain" description="Radical SAM core" evidence="6">
    <location>
        <begin position="12"/>
        <end position="236"/>
    </location>
</feature>
<evidence type="ECO:0000259" key="6">
    <source>
        <dbReference type="PROSITE" id="PS51918"/>
    </source>
</evidence>
<comment type="caution">
    <text evidence="7">The sequence shown here is derived from an EMBL/GenBank/DDBJ whole genome shotgun (WGS) entry which is preliminary data.</text>
</comment>
<sequence>MTIAPEAPTTTPHIPGFLELEITRRCQLTCPTLCFVKAGPTQGHGTMTGEDWKRVISEAAALGVKKIQLIGGEPTLHPDFAALVEHALARGLEVRVYTNLYRVRREHWTLFSRPGVTLATSYYADTDEGHDEVTGRTGSHAATRANIIEAHRRGIRVRVGIVDVRDGQRVEQARAELEVLGITDVHIDRVRAVGNAAKDTGLPSTSELCGRCARGTAAILSDGTVTPCVIGRFLPAGQIRNAPLAGVFASPQWQQVAASIPAGRLDPCGPDCGPNDDSQGGGGTCGPADDSAIPNSAG</sequence>
<dbReference type="InterPro" id="IPR058240">
    <property type="entry name" value="rSAM_sf"/>
</dbReference>
<dbReference type="SUPFAM" id="SSF102114">
    <property type="entry name" value="Radical SAM enzymes"/>
    <property type="match status" value="1"/>
</dbReference>
<name>A0A918L257_9ACTN</name>
<evidence type="ECO:0000256" key="4">
    <source>
        <dbReference type="ARBA" id="ARBA00023014"/>
    </source>
</evidence>
<dbReference type="SFLD" id="SFLDG01216">
    <property type="entry name" value="thioether_bond_formation_requi"/>
    <property type="match status" value="1"/>
</dbReference>
<evidence type="ECO:0000313" key="7">
    <source>
        <dbReference type="EMBL" id="GGR80930.1"/>
    </source>
</evidence>
<dbReference type="PANTHER" id="PTHR11228:SF7">
    <property type="entry name" value="PQQA PEPTIDE CYCLASE"/>
    <property type="match status" value="1"/>
</dbReference>
<keyword evidence="2" id="KW-0479">Metal-binding</keyword>
<dbReference type="EMBL" id="BMTL01000007">
    <property type="protein sequence ID" value="GGR80930.1"/>
    <property type="molecule type" value="Genomic_DNA"/>
</dbReference>
<keyword evidence="3" id="KW-0408">Iron</keyword>
<dbReference type="GO" id="GO:0051536">
    <property type="term" value="F:iron-sulfur cluster binding"/>
    <property type="evidence" value="ECO:0007669"/>
    <property type="project" value="UniProtKB-KW"/>
</dbReference>
<evidence type="ECO:0000256" key="1">
    <source>
        <dbReference type="ARBA" id="ARBA00022691"/>
    </source>
</evidence>
<dbReference type="InterPro" id="IPR023885">
    <property type="entry name" value="4Fe4S-binding_SPASM_dom"/>
</dbReference>
<evidence type="ECO:0000313" key="8">
    <source>
        <dbReference type="Proteomes" id="UP000606194"/>
    </source>
</evidence>
<dbReference type="InterPro" id="IPR050377">
    <property type="entry name" value="Radical_SAM_PqqE_MftC-like"/>
</dbReference>
<keyword evidence="1" id="KW-0949">S-adenosyl-L-methionine</keyword>
<dbReference type="Pfam" id="PF04055">
    <property type="entry name" value="Radical_SAM"/>
    <property type="match status" value="1"/>
</dbReference>
<evidence type="ECO:0000256" key="2">
    <source>
        <dbReference type="ARBA" id="ARBA00022723"/>
    </source>
</evidence>
<accession>A0A918L257</accession>
<evidence type="ECO:0000256" key="5">
    <source>
        <dbReference type="SAM" id="MobiDB-lite"/>
    </source>
</evidence>
<organism evidence="7 8">
    <name type="scientific">Streptomyces humidus</name>
    <dbReference type="NCBI Taxonomy" id="52259"/>
    <lineage>
        <taxon>Bacteria</taxon>
        <taxon>Bacillati</taxon>
        <taxon>Actinomycetota</taxon>
        <taxon>Actinomycetes</taxon>
        <taxon>Kitasatosporales</taxon>
        <taxon>Streptomycetaceae</taxon>
        <taxon>Streptomyces</taxon>
    </lineage>
</organism>
<dbReference type="RefSeq" id="WP_190148914.1">
    <property type="nucleotide sequence ID" value="NZ_BMTL01000007.1"/>
</dbReference>
<dbReference type="PROSITE" id="PS51918">
    <property type="entry name" value="RADICAL_SAM"/>
    <property type="match status" value="1"/>
</dbReference>